<evidence type="ECO:0000313" key="3">
    <source>
        <dbReference type="EMBL" id="KIM54800.1"/>
    </source>
</evidence>
<dbReference type="Pfam" id="PF03184">
    <property type="entry name" value="DDE_1"/>
    <property type="match status" value="1"/>
</dbReference>
<dbReference type="GO" id="GO:0003677">
    <property type="term" value="F:DNA binding"/>
    <property type="evidence" value="ECO:0007669"/>
    <property type="project" value="UniProtKB-KW"/>
</dbReference>
<dbReference type="InterPro" id="IPR009057">
    <property type="entry name" value="Homeodomain-like_sf"/>
</dbReference>
<dbReference type="Gene3D" id="1.10.10.60">
    <property type="entry name" value="Homeodomain-like"/>
    <property type="match status" value="1"/>
</dbReference>
<dbReference type="HOGENOM" id="CLU_018294_0_0_1"/>
<keyword evidence="4" id="KW-1185">Reference proteome</keyword>
<reference evidence="4" key="2">
    <citation type="submission" date="2015-01" db="EMBL/GenBank/DDBJ databases">
        <title>Evolutionary Origins and Diversification of the Mycorrhizal Mutualists.</title>
        <authorList>
            <consortium name="DOE Joint Genome Institute"/>
            <consortium name="Mycorrhizal Genomics Consortium"/>
            <person name="Kohler A."/>
            <person name="Kuo A."/>
            <person name="Nagy L.G."/>
            <person name="Floudas D."/>
            <person name="Copeland A."/>
            <person name="Barry K.W."/>
            <person name="Cichocki N."/>
            <person name="Veneault-Fourrey C."/>
            <person name="LaButti K."/>
            <person name="Lindquist E.A."/>
            <person name="Lipzen A."/>
            <person name="Lundell T."/>
            <person name="Morin E."/>
            <person name="Murat C."/>
            <person name="Riley R."/>
            <person name="Ohm R."/>
            <person name="Sun H."/>
            <person name="Tunlid A."/>
            <person name="Henrissat B."/>
            <person name="Grigoriev I.V."/>
            <person name="Hibbett D.S."/>
            <person name="Martin F."/>
        </authorList>
    </citation>
    <scope>NUCLEOTIDE SEQUENCE [LARGE SCALE GENOMIC DNA]</scope>
    <source>
        <strain evidence="4">Foug A</strain>
    </source>
</reference>
<protein>
    <recommendedName>
        <fullName evidence="2">HTH CENPB-type domain-containing protein</fullName>
    </recommendedName>
</protein>
<dbReference type="EMBL" id="KN822147">
    <property type="protein sequence ID" value="KIM54800.1"/>
    <property type="molecule type" value="Genomic_DNA"/>
</dbReference>
<dbReference type="AlphaFoldDB" id="A0A0C3D1U3"/>
<dbReference type="SUPFAM" id="SSF46689">
    <property type="entry name" value="Homeodomain-like"/>
    <property type="match status" value="1"/>
</dbReference>
<dbReference type="GO" id="GO:0005634">
    <property type="term" value="C:nucleus"/>
    <property type="evidence" value="ECO:0007669"/>
    <property type="project" value="TreeGrafter"/>
</dbReference>
<organism evidence="3 4">
    <name type="scientific">Scleroderma citrinum Foug A</name>
    <dbReference type="NCBI Taxonomy" id="1036808"/>
    <lineage>
        <taxon>Eukaryota</taxon>
        <taxon>Fungi</taxon>
        <taxon>Dikarya</taxon>
        <taxon>Basidiomycota</taxon>
        <taxon>Agaricomycotina</taxon>
        <taxon>Agaricomycetes</taxon>
        <taxon>Agaricomycetidae</taxon>
        <taxon>Boletales</taxon>
        <taxon>Sclerodermatineae</taxon>
        <taxon>Sclerodermataceae</taxon>
        <taxon>Scleroderma</taxon>
    </lineage>
</organism>
<dbReference type="InterPro" id="IPR006600">
    <property type="entry name" value="HTH_CenpB_DNA-bd_dom"/>
</dbReference>
<dbReference type="STRING" id="1036808.A0A0C3D1U3"/>
<dbReference type="InterPro" id="IPR004875">
    <property type="entry name" value="DDE_SF_endonuclease_dom"/>
</dbReference>
<dbReference type="PANTHER" id="PTHR19303">
    <property type="entry name" value="TRANSPOSON"/>
    <property type="match status" value="1"/>
</dbReference>
<dbReference type="FunCoup" id="A0A0C3D1U3">
    <property type="interactions" value="180"/>
</dbReference>
<dbReference type="InParanoid" id="A0A0C3D1U3"/>
<accession>A0A0C3D1U3</accession>
<feature type="domain" description="HTH CENPB-type" evidence="2">
    <location>
        <begin position="1"/>
        <end position="51"/>
    </location>
</feature>
<evidence type="ECO:0000313" key="4">
    <source>
        <dbReference type="Proteomes" id="UP000053989"/>
    </source>
</evidence>
<dbReference type="Pfam" id="PF03221">
    <property type="entry name" value="HTH_Tnp_Tc5"/>
    <property type="match status" value="1"/>
</dbReference>
<gene>
    <name evidence="3" type="ORF">SCLCIDRAFT_136051</name>
</gene>
<dbReference type="InterPro" id="IPR050863">
    <property type="entry name" value="CenT-Element_Derived"/>
</dbReference>
<dbReference type="OrthoDB" id="162969at2759"/>
<evidence type="ECO:0000259" key="2">
    <source>
        <dbReference type="PROSITE" id="PS51253"/>
    </source>
</evidence>
<sequence>MANNVLLTGEVIHQKWKKFADLVGVPEDEQLKLSNGWLSQYKVRVGLKEIKHHGEVASVASETVDSERLRLQELIKRLGYKPCDIFNADESGLFCLLKYFENSMPSDQGLSNKQGSGIKGKKLRLTYLFVANADGSKKLAPLIIGKANKPHAFKNKTGEELGFNYQQNAKVWMTGKLYQEWLLDWDQQLARDGQQVLLLHDNFARHVVPASLTNIHVKPFKSNLTAHVQPNDQGIIHCFKAHYCAIFVQHTINCYDAGITPAEIYDINQLNAMWLANQAWNEVNATTIQNCWQKAGILPDMDPSPPIQPSVPISALIHTMETHDNSIA</sequence>
<reference evidence="3 4" key="1">
    <citation type="submission" date="2014-04" db="EMBL/GenBank/DDBJ databases">
        <authorList>
            <consortium name="DOE Joint Genome Institute"/>
            <person name="Kuo A."/>
            <person name="Kohler A."/>
            <person name="Nagy L.G."/>
            <person name="Floudas D."/>
            <person name="Copeland A."/>
            <person name="Barry K.W."/>
            <person name="Cichocki N."/>
            <person name="Veneault-Fourrey C."/>
            <person name="LaButti K."/>
            <person name="Lindquist E.A."/>
            <person name="Lipzen A."/>
            <person name="Lundell T."/>
            <person name="Morin E."/>
            <person name="Murat C."/>
            <person name="Sun H."/>
            <person name="Tunlid A."/>
            <person name="Henrissat B."/>
            <person name="Grigoriev I.V."/>
            <person name="Hibbett D.S."/>
            <person name="Martin F."/>
            <person name="Nordberg H.P."/>
            <person name="Cantor M.N."/>
            <person name="Hua S.X."/>
        </authorList>
    </citation>
    <scope>NUCLEOTIDE SEQUENCE [LARGE SCALE GENOMIC DNA]</scope>
    <source>
        <strain evidence="3 4">Foug A</strain>
    </source>
</reference>
<proteinExistence type="predicted"/>
<dbReference type="PANTHER" id="PTHR19303:SF73">
    <property type="entry name" value="PROTEIN PDC2"/>
    <property type="match status" value="1"/>
</dbReference>
<evidence type="ECO:0000256" key="1">
    <source>
        <dbReference type="ARBA" id="ARBA00023125"/>
    </source>
</evidence>
<name>A0A0C3D1U3_9AGAM</name>
<dbReference type="Proteomes" id="UP000053989">
    <property type="component" value="Unassembled WGS sequence"/>
</dbReference>
<keyword evidence="1" id="KW-0238">DNA-binding</keyword>
<dbReference type="PROSITE" id="PS51253">
    <property type="entry name" value="HTH_CENPB"/>
    <property type="match status" value="1"/>
</dbReference>